<evidence type="ECO:0000313" key="1">
    <source>
        <dbReference type="Proteomes" id="UP000095282"/>
    </source>
</evidence>
<protein>
    <submittedName>
        <fullName evidence="2">Lipase domain-containing protein</fullName>
    </submittedName>
</protein>
<dbReference type="PANTHER" id="PTHR31389:SF5">
    <property type="entry name" value="NUCLEOTID_TRANS DOMAIN-CONTAINING PROTEIN"/>
    <property type="match status" value="1"/>
</dbReference>
<dbReference type="Proteomes" id="UP000095282">
    <property type="component" value="Unplaced"/>
</dbReference>
<dbReference type="PANTHER" id="PTHR31389">
    <property type="entry name" value="LD39211P"/>
    <property type="match status" value="1"/>
</dbReference>
<reference evidence="2" key="1">
    <citation type="submission" date="2016-11" db="UniProtKB">
        <authorList>
            <consortium name="WormBaseParasite"/>
        </authorList>
    </citation>
    <scope>IDENTIFICATION</scope>
</reference>
<keyword evidence="1" id="KW-1185">Reference proteome</keyword>
<accession>A0A1I7UBN3</accession>
<name>A0A1I7UBN3_9PELO</name>
<sequence>MDAIWSAYDRYPLADRAPFTCGSKGHQHALCALEEKCMNPPNAKLKCDIIPRWDQYAGCFRYDQSSLNLLMFNSFRDHNHYMMNVGKIDRTYDHN</sequence>
<evidence type="ECO:0000313" key="2">
    <source>
        <dbReference type="WBParaSite" id="Csp11.Scaffold629.g7699.t1"/>
    </source>
</evidence>
<proteinExistence type="predicted"/>
<dbReference type="AlphaFoldDB" id="A0A1I7UBN3"/>
<organism evidence="1 2">
    <name type="scientific">Caenorhabditis tropicalis</name>
    <dbReference type="NCBI Taxonomy" id="1561998"/>
    <lineage>
        <taxon>Eukaryota</taxon>
        <taxon>Metazoa</taxon>
        <taxon>Ecdysozoa</taxon>
        <taxon>Nematoda</taxon>
        <taxon>Chromadorea</taxon>
        <taxon>Rhabditida</taxon>
        <taxon>Rhabditina</taxon>
        <taxon>Rhabditomorpha</taxon>
        <taxon>Rhabditoidea</taxon>
        <taxon>Rhabditidae</taxon>
        <taxon>Peloderinae</taxon>
        <taxon>Caenorhabditis</taxon>
    </lineage>
</organism>
<dbReference type="WBParaSite" id="Csp11.Scaffold629.g7699.t1">
    <property type="protein sequence ID" value="Csp11.Scaffold629.g7699.t1"/>
    <property type="gene ID" value="Csp11.Scaffold629.g7699"/>
</dbReference>
<dbReference type="eggNOG" id="ENOG502SA4K">
    <property type="taxonomic scope" value="Eukaryota"/>
</dbReference>